<dbReference type="OrthoDB" id="9810303at2"/>
<dbReference type="EMBL" id="QNRR01000003">
    <property type="protein sequence ID" value="RBP45447.1"/>
    <property type="molecule type" value="Genomic_DNA"/>
</dbReference>
<proteinExistence type="predicted"/>
<keyword evidence="2" id="KW-0808">Transferase</keyword>
<feature type="domain" description="Glycosyltransferase 2-like" evidence="1">
    <location>
        <begin position="9"/>
        <end position="178"/>
    </location>
</feature>
<dbReference type="SUPFAM" id="SSF53448">
    <property type="entry name" value="Nucleotide-diphospho-sugar transferases"/>
    <property type="match status" value="1"/>
</dbReference>
<dbReference type="RefSeq" id="WP_113958570.1">
    <property type="nucleotide sequence ID" value="NZ_QNRR01000003.1"/>
</dbReference>
<protein>
    <submittedName>
        <fullName evidence="2">Dolichol-phosphate mannosyltransferase</fullName>
    </submittedName>
</protein>
<dbReference type="PANTHER" id="PTHR48090:SF7">
    <property type="entry name" value="RFBJ PROTEIN"/>
    <property type="match status" value="1"/>
</dbReference>
<accession>A0A366HPM8</accession>
<keyword evidence="2" id="KW-0328">Glycosyltransferase</keyword>
<dbReference type="Gene3D" id="3.90.550.10">
    <property type="entry name" value="Spore Coat Polysaccharide Biosynthesis Protein SpsA, Chain A"/>
    <property type="match status" value="1"/>
</dbReference>
<gene>
    <name evidence="2" type="ORF">DES53_103447</name>
</gene>
<reference evidence="2 3" key="1">
    <citation type="submission" date="2018-06" db="EMBL/GenBank/DDBJ databases">
        <title>Genomic Encyclopedia of Type Strains, Phase IV (KMG-IV): sequencing the most valuable type-strain genomes for metagenomic binning, comparative biology and taxonomic classification.</title>
        <authorList>
            <person name="Goeker M."/>
        </authorList>
    </citation>
    <scope>NUCLEOTIDE SEQUENCE [LARGE SCALE GENOMIC DNA]</scope>
    <source>
        <strain evidence="2 3">DSM 25532</strain>
    </source>
</reference>
<comment type="caution">
    <text evidence="2">The sequence shown here is derived from an EMBL/GenBank/DDBJ whole genome shotgun (WGS) entry which is preliminary data.</text>
</comment>
<sequence length="269" mass="30014">MPANMSPVSIVLPAYNEEKDLPLLLERLQKTMSATGRPYRIVVVDDGSADRTAEIAEEAAKRMPVHLVRHPKNQGLGRAIQTGLTEARQFGGFIVTMDADNSHDPCYIDQMVRVLEEQPVDVVIASRYQRGSVIKGVPYYRQVLSLGCFVMMKSILPFRNVRDYSTGFRVYRASVISRLVQQFGDQLVEVSGFACMLELLAKLRIIGAKAVEIPYTLRYDQKAGVSKLRLFRTLRQYWTVVSKFRTAASAGIVIGGSPSRKLATMGARP</sequence>
<dbReference type="InterPro" id="IPR050256">
    <property type="entry name" value="Glycosyltransferase_2"/>
</dbReference>
<evidence type="ECO:0000313" key="3">
    <source>
        <dbReference type="Proteomes" id="UP000253426"/>
    </source>
</evidence>
<dbReference type="InterPro" id="IPR001173">
    <property type="entry name" value="Glyco_trans_2-like"/>
</dbReference>
<dbReference type="GO" id="GO:0016757">
    <property type="term" value="F:glycosyltransferase activity"/>
    <property type="evidence" value="ECO:0007669"/>
    <property type="project" value="UniProtKB-KW"/>
</dbReference>
<dbReference type="Pfam" id="PF00535">
    <property type="entry name" value="Glycos_transf_2"/>
    <property type="match status" value="1"/>
</dbReference>
<dbReference type="InterPro" id="IPR029044">
    <property type="entry name" value="Nucleotide-diphossugar_trans"/>
</dbReference>
<keyword evidence="3" id="KW-1185">Reference proteome</keyword>
<organism evidence="2 3">
    <name type="scientific">Roseimicrobium gellanilyticum</name>
    <dbReference type="NCBI Taxonomy" id="748857"/>
    <lineage>
        <taxon>Bacteria</taxon>
        <taxon>Pseudomonadati</taxon>
        <taxon>Verrucomicrobiota</taxon>
        <taxon>Verrucomicrobiia</taxon>
        <taxon>Verrucomicrobiales</taxon>
        <taxon>Verrucomicrobiaceae</taxon>
        <taxon>Roseimicrobium</taxon>
    </lineage>
</organism>
<dbReference type="AlphaFoldDB" id="A0A366HPM8"/>
<dbReference type="PANTHER" id="PTHR48090">
    <property type="entry name" value="UNDECAPRENYL-PHOSPHATE 4-DEOXY-4-FORMAMIDO-L-ARABINOSE TRANSFERASE-RELATED"/>
    <property type="match status" value="1"/>
</dbReference>
<evidence type="ECO:0000313" key="2">
    <source>
        <dbReference type="EMBL" id="RBP45447.1"/>
    </source>
</evidence>
<evidence type="ECO:0000259" key="1">
    <source>
        <dbReference type="Pfam" id="PF00535"/>
    </source>
</evidence>
<name>A0A366HPM8_9BACT</name>
<dbReference type="Proteomes" id="UP000253426">
    <property type="component" value="Unassembled WGS sequence"/>
</dbReference>